<comment type="caution">
    <text evidence="1">The sequence shown here is derived from an EMBL/GenBank/DDBJ whole genome shotgun (WGS) entry which is preliminary data.</text>
</comment>
<proteinExistence type="predicted"/>
<protein>
    <submittedName>
        <fullName evidence="1">Uncharacterized protein</fullName>
    </submittedName>
</protein>
<reference evidence="1 2" key="1">
    <citation type="submission" date="2019-03" db="EMBL/GenBank/DDBJ databases">
        <title>Genomic Encyclopedia of Type Strains, Phase IV (KMG-IV): sequencing the most valuable type-strain genomes for metagenomic binning, comparative biology and taxonomic classification.</title>
        <authorList>
            <person name="Goeker M."/>
        </authorList>
    </citation>
    <scope>NUCLEOTIDE SEQUENCE [LARGE SCALE GENOMIC DNA]</scope>
    <source>
        <strain evidence="1 2">DSM 2286</strain>
    </source>
</reference>
<evidence type="ECO:0000313" key="2">
    <source>
        <dbReference type="Proteomes" id="UP000295169"/>
    </source>
</evidence>
<accession>A0A4R1PME8</accession>
<sequence>MLAANGSISEVAERLAVSESYVLRAWARQRLGLISAGVQCNHVLPRLTFVCALRSEGLFAPLVVDGPINGRAFRARVEQALAPETSW</sequence>
<gene>
    <name evidence="1" type="ORF">EV691_12366</name>
</gene>
<dbReference type="RefSeq" id="WP_131298530.1">
    <property type="nucleotide sequence ID" value="NZ_JBHRUU010000051.1"/>
</dbReference>
<dbReference type="Proteomes" id="UP000295169">
    <property type="component" value="Unassembled WGS sequence"/>
</dbReference>
<organism evidence="1 2">
    <name type="scientific">Azotobacter chroococcum</name>
    <dbReference type="NCBI Taxonomy" id="353"/>
    <lineage>
        <taxon>Bacteria</taxon>
        <taxon>Pseudomonadati</taxon>
        <taxon>Pseudomonadota</taxon>
        <taxon>Gammaproteobacteria</taxon>
        <taxon>Pseudomonadales</taxon>
        <taxon>Pseudomonadaceae</taxon>
        <taxon>Azotobacter</taxon>
    </lineage>
</organism>
<evidence type="ECO:0000313" key="1">
    <source>
        <dbReference type="EMBL" id="TCL28110.1"/>
    </source>
</evidence>
<name>A0A4R1PME8_9GAMM</name>
<dbReference type="AlphaFoldDB" id="A0A4R1PME8"/>
<dbReference type="EMBL" id="SMMU01000023">
    <property type="protein sequence ID" value="TCL28110.1"/>
    <property type="molecule type" value="Genomic_DNA"/>
</dbReference>